<gene>
    <name evidence="1" type="ORF">PFJ87_07g01240</name>
</gene>
<keyword evidence="2" id="KW-1185">Reference proteome</keyword>
<evidence type="ECO:0008006" key="3">
    <source>
        <dbReference type="Google" id="ProtNLM"/>
    </source>
</evidence>
<reference evidence="1 2" key="1">
    <citation type="submission" date="2023-02" db="EMBL/GenBank/DDBJ databases">
        <title>Encephalitozoon hellem ATCC 50451 complete genome.</title>
        <authorList>
            <person name="Mascarenhas dos Santos A.C."/>
            <person name="Julian A.T."/>
            <person name="Pombert J.-F."/>
        </authorList>
    </citation>
    <scope>NUCLEOTIDE SEQUENCE [LARGE SCALE GENOMIC DNA]</scope>
    <source>
        <strain evidence="1 2">ATCC 50451</strain>
    </source>
</reference>
<dbReference type="Proteomes" id="UP001217963">
    <property type="component" value="Chromosome VII"/>
</dbReference>
<evidence type="ECO:0000313" key="2">
    <source>
        <dbReference type="Proteomes" id="UP001217963"/>
    </source>
</evidence>
<accession>A0ABY8CMZ2</accession>
<dbReference type="EMBL" id="CP119068">
    <property type="protein sequence ID" value="WEL39046.1"/>
    <property type="molecule type" value="Genomic_DNA"/>
</dbReference>
<sequence length="258" mass="29984">MLNKPASGDICFWVYKLLIQNFKLFCNEFYHSLNISSNMQAMLLLFFMSAYSFQGRYGSCSKSSSRLRHSDYDGVMMLNVLHRNQPLTVFDSAYPERISLPALLSEFSKEMMENQIFDLKYESFSKKIWLELKKERCIEIADVHSSLKAVRMKISPSSIYLKRLPNSMKFQLISEDKCLTVGNEIKYGGTSGWTLSFTDCKDNNDLQTFVMIPSLKGLMKINGKARTHRMIRRMYDTFRRIGKIIGVVDIARLRRSLH</sequence>
<organism evidence="1 2">
    <name type="scientific">Encephalitozoon hellem</name>
    <name type="common">Microsporidian parasite</name>
    <dbReference type="NCBI Taxonomy" id="27973"/>
    <lineage>
        <taxon>Eukaryota</taxon>
        <taxon>Fungi</taxon>
        <taxon>Fungi incertae sedis</taxon>
        <taxon>Microsporidia</taxon>
        <taxon>Unikaryonidae</taxon>
        <taxon>Encephalitozoon</taxon>
    </lineage>
</organism>
<name>A0ABY8CMZ2_ENCHE</name>
<proteinExistence type="predicted"/>
<protein>
    <recommendedName>
        <fullName evidence="3">Coenzyme Q-binding protein COQ10 START domain-containing protein</fullName>
    </recommendedName>
</protein>
<evidence type="ECO:0000313" key="1">
    <source>
        <dbReference type="EMBL" id="WEL39046.1"/>
    </source>
</evidence>